<keyword evidence="3" id="KW-1185">Reference proteome</keyword>
<comment type="caution">
    <text evidence="2">The sequence shown here is derived from an EMBL/GenBank/DDBJ whole genome shotgun (WGS) entry which is preliminary data.</text>
</comment>
<dbReference type="RefSeq" id="WP_207847520.1">
    <property type="nucleotide sequence ID" value="NZ_JAFVMH010000015.1"/>
</dbReference>
<name>A0A939HN14_9PROT</name>
<organism evidence="2 3">
    <name type="scientific">Acetobacter garciniae</name>
    <dbReference type="NCBI Taxonomy" id="2817435"/>
    <lineage>
        <taxon>Bacteria</taxon>
        <taxon>Pseudomonadati</taxon>
        <taxon>Pseudomonadota</taxon>
        <taxon>Alphaproteobacteria</taxon>
        <taxon>Acetobacterales</taxon>
        <taxon>Acetobacteraceae</taxon>
        <taxon>Acetobacter</taxon>
    </lineage>
</organism>
<evidence type="ECO:0008006" key="4">
    <source>
        <dbReference type="Google" id="ProtNLM"/>
    </source>
</evidence>
<keyword evidence="1" id="KW-0175">Coiled coil</keyword>
<evidence type="ECO:0000313" key="3">
    <source>
        <dbReference type="Proteomes" id="UP000664073"/>
    </source>
</evidence>
<sequence>MSTNYANKLANLQFRRTGGTNVFSKHMSMEAIADSAMVGDQAVTESYQVRAGNKPATTFALGAMQEVESRFTRAALAEADRVKRYLQTKLRSQLKAKFELQGSVPLNLHIEGISDVDLLCFRTDYRTYSPKGAKAADYGSWPSHLKGLEPADWLRELRNDVERHLLTCYGEMNTVNTTSNKSIGLSGPSFSVKVDVVPAHWYLGVEYQSSGDDMDKGVCIYIKDQHTTSKNYPFRYMREINSVDMRSAGGTKAAIRLMKNLKADSDAKRNIRLLSSYDIASLIWHLNPDQLLLEESRELRVMAHLEKELDIIVSNESRLFSLKTPDNTRLIIDKKEKIEDLKILIQELKGLNKMISEENLSSPSQEALSVLMETTVPIY</sequence>
<accession>A0A939HN14</accession>
<evidence type="ECO:0000313" key="2">
    <source>
        <dbReference type="EMBL" id="MBO1326687.1"/>
    </source>
</evidence>
<dbReference type="AlphaFoldDB" id="A0A939HN14"/>
<evidence type="ECO:0000256" key="1">
    <source>
        <dbReference type="SAM" id="Coils"/>
    </source>
</evidence>
<dbReference type="Proteomes" id="UP000664073">
    <property type="component" value="Unassembled WGS sequence"/>
</dbReference>
<feature type="coiled-coil region" evidence="1">
    <location>
        <begin position="331"/>
        <end position="358"/>
    </location>
</feature>
<proteinExistence type="predicted"/>
<protein>
    <recommendedName>
        <fullName evidence="4">Nucleotidyltransferase</fullName>
    </recommendedName>
</protein>
<reference evidence="2" key="1">
    <citation type="submission" date="2021-03" db="EMBL/GenBank/DDBJ databases">
        <title>The complete genome sequence of Acetobacter sp. TBRC 12339.</title>
        <authorList>
            <person name="Charoenyingcharoen P."/>
            <person name="Yukphan P."/>
        </authorList>
    </citation>
    <scope>NUCLEOTIDE SEQUENCE</scope>
    <source>
        <strain evidence="2">TBRC 12339</strain>
    </source>
</reference>
<dbReference type="EMBL" id="JAFVMH010000015">
    <property type="protein sequence ID" value="MBO1326687.1"/>
    <property type="molecule type" value="Genomic_DNA"/>
</dbReference>
<gene>
    <name evidence="2" type="ORF">J2D77_16195</name>
</gene>